<evidence type="ECO:0000313" key="1">
    <source>
        <dbReference type="EMBL" id="GGB40225.1"/>
    </source>
</evidence>
<gene>
    <name evidence="1" type="ORF">GCM10011316_10370</name>
</gene>
<evidence type="ECO:0000313" key="2">
    <source>
        <dbReference type="Proteomes" id="UP000605148"/>
    </source>
</evidence>
<reference evidence="1" key="2">
    <citation type="submission" date="2020-09" db="EMBL/GenBank/DDBJ databases">
        <authorList>
            <person name="Sun Q."/>
            <person name="Zhou Y."/>
        </authorList>
    </citation>
    <scope>NUCLEOTIDE SEQUENCE</scope>
    <source>
        <strain evidence="1">CGMCC 1.12426</strain>
    </source>
</reference>
<proteinExistence type="predicted"/>
<accession>A0A916TF34</accession>
<sequence length="112" mass="12008">MFGVFAVLAIVNEPAPVAGAETHEGTCSLISGNTLVVEPCSIRVSANAFSATYVLEWKSGHKTIMKLHSDGNTVNGEPALQVRAPADVMAKSECFEQTTYRDIYCSFIPGIQ</sequence>
<name>A0A916TF34_9HYPH</name>
<protein>
    <submittedName>
        <fullName evidence="1">Uncharacterized protein</fullName>
    </submittedName>
</protein>
<dbReference type="EMBL" id="BMFA01000002">
    <property type="protein sequence ID" value="GGB40225.1"/>
    <property type="molecule type" value="Genomic_DNA"/>
</dbReference>
<comment type="caution">
    <text evidence="1">The sequence shown here is derived from an EMBL/GenBank/DDBJ whole genome shotgun (WGS) entry which is preliminary data.</text>
</comment>
<keyword evidence="2" id="KW-1185">Reference proteome</keyword>
<dbReference type="Proteomes" id="UP000605148">
    <property type="component" value="Unassembled WGS sequence"/>
</dbReference>
<dbReference type="AlphaFoldDB" id="A0A916TF34"/>
<reference evidence="1" key="1">
    <citation type="journal article" date="2014" name="Int. J. Syst. Evol. Microbiol.">
        <title>Complete genome sequence of Corynebacterium casei LMG S-19264T (=DSM 44701T), isolated from a smear-ripened cheese.</title>
        <authorList>
            <consortium name="US DOE Joint Genome Institute (JGI-PGF)"/>
            <person name="Walter F."/>
            <person name="Albersmeier A."/>
            <person name="Kalinowski J."/>
            <person name="Ruckert C."/>
        </authorList>
    </citation>
    <scope>NUCLEOTIDE SEQUENCE</scope>
    <source>
        <strain evidence="1">CGMCC 1.12426</strain>
    </source>
</reference>
<organism evidence="1 2">
    <name type="scientific">Roseibium aquae</name>
    <dbReference type="NCBI Taxonomy" id="1323746"/>
    <lineage>
        <taxon>Bacteria</taxon>
        <taxon>Pseudomonadati</taxon>
        <taxon>Pseudomonadota</taxon>
        <taxon>Alphaproteobacteria</taxon>
        <taxon>Hyphomicrobiales</taxon>
        <taxon>Stappiaceae</taxon>
        <taxon>Roseibium</taxon>
    </lineage>
</organism>